<evidence type="ECO:0000313" key="2">
    <source>
        <dbReference type="EMBL" id="EPQ53078.1"/>
    </source>
</evidence>
<gene>
    <name evidence="2" type="ORF">GLOTRDRAFT_131361</name>
</gene>
<feature type="region of interest" description="Disordered" evidence="1">
    <location>
        <begin position="606"/>
        <end position="648"/>
    </location>
</feature>
<proteinExistence type="predicted"/>
<reference evidence="2 3" key="1">
    <citation type="journal article" date="2012" name="Science">
        <title>The Paleozoic origin of enzymatic lignin decomposition reconstructed from 31 fungal genomes.</title>
        <authorList>
            <person name="Floudas D."/>
            <person name="Binder M."/>
            <person name="Riley R."/>
            <person name="Barry K."/>
            <person name="Blanchette R.A."/>
            <person name="Henrissat B."/>
            <person name="Martinez A.T."/>
            <person name="Otillar R."/>
            <person name="Spatafora J.W."/>
            <person name="Yadav J.S."/>
            <person name="Aerts A."/>
            <person name="Benoit I."/>
            <person name="Boyd A."/>
            <person name="Carlson A."/>
            <person name="Copeland A."/>
            <person name="Coutinho P.M."/>
            <person name="de Vries R.P."/>
            <person name="Ferreira P."/>
            <person name="Findley K."/>
            <person name="Foster B."/>
            <person name="Gaskell J."/>
            <person name="Glotzer D."/>
            <person name="Gorecki P."/>
            <person name="Heitman J."/>
            <person name="Hesse C."/>
            <person name="Hori C."/>
            <person name="Igarashi K."/>
            <person name="Jurgens J.A."/>
            <person name="Kallen N."/>
            <person name="Kersten P."/>
            <person name="Kohler A."/>
            <person name="Kuees U."/>
            <person name="Kumar T.K.A."/>
            <person name="Kuo A."/>
            <person name="LaButti K."/>
            <person name="Larrondo L.F."/>
            <person name="Lindquist E."/>
            <person name="Ling A."/>
            <person name="Lombard V."/>
            <person name="Lucas S."/>
            <person name="Lundell T."/>
            <person name="Martin R."/>
            <person name="McLaughlin D.J."/>
            <person name="Morgenstern I."/>
            <person name="Morin E."/>
            <person name="Murat C."/>
            <person name="Nagy L.G."/>
            <person name="Nolan M."/>
            <person name="Ohm R.A."/>
            <person name="Patyshakuliyeva A."/>
            <person name="Rokas A."/>
            <person name="Ruiz-Duenas F.J."/>
            <person name="Sabat G."/>
            <person name="Salamov A."/>
            <person name="Samejima M."/>
            <person name="Schmutz J."/>
            <person name="Slot J.C."/>
            <person name="St John F."/>
            <person name="Stenlid J."/>
            <person name="Sun H."/>
            <person name="Sun S."/>
            <person name="Syed K."/>
            <person name="Tsang A."/>
            <person name="Wiebenga A."/>
            <person name="Young D."/>
            <person name="Pisabarro A."/>
            <person name="Eastwood D.C."/>
            <person name="Martin F."/>
            <person name="Cullen D."/>
            <person name="Grigoriev I.V."/>
            <person name="Hibbett D.S."/>
        </authorList>
    </citation>
    <scope>NUCLEOTIDE SEQUENCE [LARGE SCALE GENOMIC DNA]</scope>
    <source>
        <strain evidence="2 3">ATCC 11539</strain>
    </source>
</reference>
<dbReference type="eggNOG" id="ENOG502SS1I">
    <property type="taxonomic scope" value="Eukaryota"/>
</dbReference>
<dbReference type="GeneID" id="19302292"/>
<dbReference type="HOGENOM" id="CLU_029713_0_0_1"/>
<feature type="compositionally biased region" description="Polar residues" evidence="1">
    <location>
        <begin position="633"/>
        <end position="648"/>
    </location>
</feature>
<feature type="region of interest" description="Disordered" evidence="1">
    <location>
        <begin position="312"/>
        <end position="429"/>
    </location>
</feature>
<keyword evidence="3" id="KW-1185">Reference proteome</keyword>
<dbReference type="Proteomes" id="UP000030669">
    <property type="component" value="Unassembled WGS sequence"/>
</dbReference>
<dbReference type="OMA" id="EMRTYHE"/>
<feature type="compositionally biased region" description="Low complexity" evidence="1">
    <location>
        <begin position="335"/>
        <end position="345"/>
    </location>
</feature>
<protein>
    <submittedName>
        <fullName evidence="2">Uncharacterized protein</fullName>
    </submittedName>
</protein>
<evidence type="ECO:0000313" key="3">
    <source>
        <dbReference type="Proteomes" id="UP000030669"/>
    </source>
</evidence>
<dbReference type="KEGG" id="gtr:GLOTRDRAFT_131361"/>
<sequence length="694" mass="74172">MAGCAPIFQPIAPGGPVAVLLLIENSREMASCWSELRAHYLPTLLGTMRVANPVVPIQVLLLPTSPASTSVDKSKTGQMEYNEQLEIGFNLDPQNRIMPSVVQRAVHSLATTFEGIPSTRHLIVIAASDAAVGTDIGLVSTVHTGAEWQMLSQLLVHHNIQLHMILRANQKMDILTDFFYRTGPIQLRAQGKAEGTPWFQTDEQKYRLLLSTERKYPLSVADMMSMRASMNTEPTSYALSTVTPSSPLSDPEIVYPTQPVRQALPRSQTFPPPAAQLPEIPAAVPCGGGKPEVEDDNPKPSLVTRLKKIHGMTKKRTYGANASTRPPLTRSDLSAGAPTGAPTGGNISPGSARAPLPYHRSAAARAQHFSPVEGPAPLGPRRRSKAQAQLDTKFGKAPSFPDDGSSVPLTSPMSDSTPSSPTSSSTVDSASFSALTSGVVTPSSGGSMAYSHQQDYYASNDSSLVNTALPRYAAWTDDRSYLYPPSGFVDTTSHVDSSGTIIEYPWAVEESWQGGLASQEMQETSKTASVPAASNAQAPLPISGMPVATTTVAAITTDRAPVGSGYYVNSEPTSPAIMDGDQPFIFNPEYEARVAARYEETMRAAGMSAPSLPLQHPTQTGPPPLTAPRPSLYVSTHSSSMHSAPPSLQASPIVTHETYRNRSPPLQAGIAFPRTTDESGYYVPPPVRPYGAFV</sequence>
<accession>S7Q058</accession>
<dbReference type="EMBL" id="KB469306">
    <property type="protein sequence ID" value="EPQ53078.1"/>
    <property type="molecule type" value="Genomic_DNA"/>
</dbReference>
<dbReference type="OrthoDB" id="3263163at2759"/>
<feature type="compositionally biased region" description="Low complexity" evidence="1">
    <location>
        <begin position="408"/>
        <end position="429"/>
    </location>
</feature>
<organism evidence="2 3">
    <name type="scientific">Gloeophyllum trabeum (strain ATCC 11539 / FP-39264 / Madison 617)</name>
    <name type="common">Brown rot fungus</name>
    <dbReference type="NCBI Taxonomy" id="670483"/>
    <lineage>
        <taxon>Eukaryota</taxon>
        <taxon>Fungi</taxon>
        <taxon>Dikarya</taxon>
        <taxon>Basidiomycota</taxon>
        <taxon>Agaricomycotina</taxon>
        <taxon>Agaricomycetes</taxon>
        <taxon>Gloeophyllales</taxon>
        <taxon>Gloeophyllaceae</taxon>
        <taxon>Gloeophyllum</taxon>
    </lineage>
</organism>
<evidence type="ECO:0000256" key="1">
    <source>
        <dbReference type="SAM" id="MobiDB-lite"/>
    </source>
</evidence>
<name>S7Q058_GLOTA</name>
<dbReference type="AlphaFoldDB" id="S7Q058"/>
<dbReference type="RefSeq" id="XP_007868382.1">
    <property type="nucleotide sequence ID" value="XM_007870191.1"/>
</dbReference>